<protein>
    <submittedName>
        <fullName evidence="4">4-hydroxythreonine-4-phosphate dehydrogenase</fullName>
    </submittedName>
</protein>
<reference evidence="5" key="1">
    <citation type="submission" date="2016-10" db="EMBL/GenBank/DDBJ databases">
        <authorList>
            <person name="Varghese N."/>
            <person name="Submissions S."/>
        </authorList>
    </citation>
    <scope>NUCLEOTIDE SEQUENCE [LARGE SCALE GENOMIC DNA]</scope>
    <source>
        <strain evidence="5">CGMCC 1.7739</strain>
    </source>
</reference>
<dbReference type="GO" id="GO:0016491">
    <property type="term" value="F:oxidoreductase activity"/>
    <property type="evidence" value="ECO:0007669"/>
    <property type="project" value="UniProtKB-KW"/>
</dbReference>
<dbReference type="GO" id="GO:0051287">
    <property type="term" value="F:NAD binding"/>
    <property type="evidence" value="ECO:0007669"/>
    <property type="project" value="InterPro"/>
</dbReference>
<organism evidence="4 5">
    <name type="scientific">Halopelagius inordinatus</name>
    <dbReference type="NCBI Taxonomy" id="553467"/>
    <lineage>
        <taxon>Archaea</taxon>
        <taxon>Methanobacteriati</taxon>
        <taxon>Methanobacteriota</taxon>
        <taxon>Stenosarchaea group</taxon>
        <taxon>Halobacteria</taxon>
        <taxon>Halobacteriales</taxon>
        <taxon>Haloferacaceae</taxon>
    </lineage>
</organism>
<evidence type="ECO:0000313" key="4">
    <source>
        <dbReference type="EMBL" id="SFG85742.1"/>
    </source>
</evidence>
<dbReference type="EMBL" id="FOOQ01000005">
    <property type="protein sequence ID" value="SFG85742.1"/>
    <property type="molecule type" value="Genomic_DNA"/>
</dbReference>
<dbReference type="PANTHER" id="PTHR30004:SF6">
    <property type="entry name" value="D-THREONATE 4-PHOSPHATE DEHYDROGENASE"/>
    <property type="match status" value="1"/>
</dbReference>
<evidence type="ECO:0000256" key="1">
    <source>
        <dbReference type="ARBA" id="ARBA00022723"/>
    </source>
</evidence>
<keyword evidence="5" id="KW-1185">Reference proteome</keyword>
<dbReference type="Gene3D" id="3.40.718.10">
    <property type="entry name" value="Isopropylmalate Dehydrogenase"/>
    <property type="match status" value="1"/>
</dbReference>
<name>A0A1I2V924_9EURY</name>
<sequence>MTSSKPLVAVTMGDPAGVGAEVAVDAYRDATEFARVVVVGDADAIRTAVQVCDASLDVRTVDSVGDVDDDPSTLSVLDLDNVDELVHGELRAEYGEASLEYVERAIELAVAGEVDAIATAPINKQATRMAGSDHAGHTGLLAERTDTENYSMMLIEEDLRVTHVSTHVPLRDACNLVTTENVLDTIRVTDDALRELGLDSPRVAVAGLNPHAGDGGLLGDEDEAEIAPAVERAREEGIDADGPLSPDTVYVRAARGDFDCVVSMYHDQGHIPLKMLGFDGSGGVSGVNMTVGLPIVRTSVDHGTAFDIAGEGIASEASMVDAIRVAATAVDNRREDAK</sequence>
<dbReference type="InterPro" id="IPR005255">
    <property type="entry name" value="PdxA_fam"/>
</dbReference>
<dbReference type="AlphaFoldDB" id="A0A1I2V924"/>
<dbReference type="Proteomes" id="UP000198876">
    <property type="component" value="Unassembled WGS sequence"/>
</dbReference>
<dbReference type="PANTHER" id="PTHR30004">
    <property type="entry name" value="4-HYDROXYTHREONINE-4-PHOSPHATE DEHYDROGENASE"/>
    <property type="match status" value="1"/>
</dbReference>
<evidence type="ECO:0000256" key="3">
    <source>
        <dbReference type="ARBA" id="ARBA00023027"/>
    </source>
</evidence>
<keyword evidence="1" id="KW-0479">Metal-binding</keyword>
<dbReference type="RefSeq" id="WP_394327246.1">
    <property type="nucleotide sequence ID" value="NZ_FOOQ01000005.1"/>
</dbReference>
<dbReference type="NCBIfam" id="TIGR00557">
    <property type="entry name" value="pdxA"/>
    <property type="match status" value="1"/>
</dbReference>
<dbReference type="GO" id="GO:0046872">
    <property type="term" value="F:metal ion binding"/>
    <property type="evidence" value="ECO:0007669"/>
    <property type="project" value="UniProtKB-KW"/>
</dbReference>
<dbReference type="SUPFAM" id="SSF53659">
    <property type="entry name" value="Isocitrate/Isopropylmalate dehydrogenase-like"/>
    <property type="match status" value="1"/>
</dbReference>
<keyword evidence="2" id="KW-0560">Oxidoreductase</keyword>
<keyword evidence="3" id="KW-0520">NAD</keyword>
<proteinExistence type="predicted"/>
<evidence type="ECO:0000313" key="5">
    <source>
        <dbReference type="Proteomes" id="UP000198876"/>
    </source>
</evidence>
<accession>A0A1I2V924</accession>
<dbReference type="STRING" id="553467.SAMN04488063_3118"/>
<gene>
    <name evidence="4" type="ORF">SAMN04488063_3118</name>
</gene>
<evidence type="ECO:0000256" key="2">
    <source>
        <dbReference type="ARBA" id="ARBA00023002"/>
    </source>
</evidence>
<dbReference type="Pfam" id="PF04166">
    <property type="entry name" value="PdxA"/>
    <property type="match status" value="1"/>
</dbReference>